<evidence type="ECO:0000313" key="1">
    <source>
        <dbReference type="EMBL" id="SAL82430.1"/>
    </source>
</evidence>
<name>A0A158KPA9_9BURK</name>
<keyword evidence="2" id="KW-1185">Reference proteome</keyword>
<dbReference type="AlphaFoldDB" id="A0A158KPA9"/>
<gene>
    <name evidence="1" type="ORF">AWB74_06268</name>
</gene>
<dbReference type="Proteomes" id="UP000055019">
    <property type="component" value="Unassembled WGS sequence"/>
</dbReference>
<evidence type="ECO:0000313" key="2">
    <source>
        <dbReference type="Proteomes" id="UP000055019"/>
    </source>
</evidence>
<sequence>MGWLWTWSGISFGYRVDNQLRTHDGRHVGRFIGEEIYGADGLYLGELASEDRLITNQRKIGRFRLPFRPRTKRIERVQRMARAARLSRPDCEDFPAPESL</sequence>
<reference evidence="1" key="1">
    <citation type="submission" date="2016-01" db="EMBL/GenBank/DDBJ databases">
        <authorList>
            <person name="Peeters C."/>
        </authorList>
    </citation>
    <scope>NUCLEOTIDE SEQUENCE [LARGE SCALE GENOMIC DNA]</scope>
    <source>
        <strain evidence="1">LMG 29317</strain>
    </source>
</reference>
<dbReference type="EMBL" id="FCOM02000041">
    <property type="protein sequence ID" value="SAL82430.1"/>
    <property type="molecule type" value="Genomic_DNA"/>
</dbReference>
<proteinExistence type="predicted"/>
<accession>A0A158KPA9</accession>
<organism evidence="1 2">
    <name type="scientific">Caballeronia arvi</name>
    <dbReference type="NCBI Taxonomy" id="1777135"/>
    <lineage>
        <taxon>Bacteria</taxon>
        <taxon>Pseudomonadati</taxon>
        <taxon>Pseudomonadota</taxon>
        <taxon>Betaproteobacteria</taxon>
        <taxon>Burkholderiales</taxon>
        <taxon>Burkholderiaceae</taxon>
        <taxon>Caballeronia</taxon>
    </lineage>
</organism>
<protein>
    <submittedName>
        <fullName evidence="1">Uncharacterized protein</fullName>
    </submittedName>
</protein>
<comment type="caution">
    <text evidence="1">The sequence shown here is derived from an EMBL/GenBank/DDBJ whole genome shotgun (WGS) entry which is preliminary data.</text>
</comment>